<evidence type="ECO:0000256" key="1">
    <source>
        <dbReference type="ARBA" id="ARBA00022450"/>
    </source>
</evidence>
<accession>A0A9P8F0K8</accession>
<dbReference type="Pfam" id="PF00501">
    <property type="entry name" value="AMP-binding"/>
    <property type="match status" value="1"/>
</dbReference>
<proteinExistence type="predicted"/>
<keyword evidence="6" id="KW-1185">Reference proteome</keyword>
<feature type="domain" description="AMP-dependent synthetase/ligase" evidence="4">
    <location>
        <begin position="42"/>
        <end position="293"/>
    </location>
</feature>
<dbReference type="GO" id="GO:0044550">
    <property type="term" value="P:secondary metabolite biosynthetic process"/>
    <property type="evidence" value="ECO:0007669"/>
    <property type="project" value="TreeGrafter"/>
</dbReference>
<keyword evidence="1" id="KW-0596">Phosphopantetheine</keyword>
<protein>
    <submittedName>
        <fullName evidence="5">Peptide synthetase</fullName>
    </submittedName>
</protein>
<feature type="non-terminal residue" evidence="5">
    <location>
        <position position="303"/>
    </location>
</feature>
<sequence>MESIIAGLLKFEDTPDRSVLSIIPPKDPIIPTDFQYLHEMTEASVKDHPDRIAMEFVDGLDDGQISSRHWTFRQLDEEANKIAHLLVDRGAKPGDIIATSFDKCPEASFAFYGILKAGCAFCAIDPTAPAARKAFILEDSNAQVLLTSESIRSQLMGSTQCDVIDLINLEDKHKLSSSAVPVKDLSPSSVSYVLYTSGTTGTPKGCELTHDNAVQLVMAFKRLFKGRWTDESRWLQFASYHFDVSVLEQFWTWIVGMRLVCAPRDLILEDIAGFIDTMQITHLDLTPSLGRLLDPALVPSLHK</sequence>
<dbReference type="FunFam" id="3.40.50.980:FF:000001">
    <property type="entry name" value="Non-ribosomal peptide synthetase"/>
    <property type="match status" value="1"/>
</dbReference>
<dbReference type="PROSITE" id="PS00455">
    <property type="entry name" value="AMP_BINDING"/>
    <property type="match status" value="1"/>
</dbReference>
<dbReference type="Proteomes" id="UP000729357">
    <property type="component" value="Unassembled WGS sequence"/>
</dbReference>
<reference evidence="5" key="2">
    <citation type="submission" date="2021-08" db="EMBL/GenBank/DDBJ databases">
        <authorList>
            <person name="Gostincar C."/>
            <person name="Sun X."/>
            <person name="Song Z."/>
            <person name="Gunde-Cimerman N."/>
        </authorList>
    </citation>
    <scope>NUCLEOTIDE SEQUENCE</scope>
    <source>
        <strain evidence="5">EXF-9298</strain>
    </source>
</reference>
<evidence type="ECO:0000313" key="5">
    <source>
        <dbReference type="EMBL" id="KAG9921788.1"/>
    </source>
</evidence>
<dbReference type="GO" id="GO:0016874">
    <property type="term" value="F:ligase activity"/>
    <property type="evidence" value="ECO:0007669"/>
    <property type="project" value="UniProtKB-KW"/>
</dbReference>
<reference evidence="5" key="1">
    <citation type="journal article" date="2021" name="J Fungi (Basel)">
        <title>Virulence traits and population genomics of the black yeast Aureobasidium melanogenum.</title>
        <authorList>
            <person name="Cernosa A."/>
            <person name="Sun X."/>
            <person name="Gostincar C."/>
            <person name="Fang C."/>
            <person name="Gunde-Cimerman N."/>
            <person name="Song Z."/>
        </authorList>
    </citation>
    <scope>NUCLEOTIDE SEQUENCE</scope>
    <source>
        <strain evidence="5">EXF-9298</strain>
    </source>
</reference>
<dbReference type="SUPFAM" id="SSF56801">
    <property type="entry name" value="Acetyl-CoA synthetase-like"/>
    <property type="match status" value="1"/>
</dbReference>
<dbReference type="InterPro" id="IPR042099">
    <property type="entry name" value="ANL_N_sf"/>
</dbReference>
<dbReference type="InterPro" id="IPR000873">
    <property type="entry name" value="AMP-dep_synth/lig_dom"/>
</dbReference>
<dbReference type="EMBL" id="JAHFXS010008229">
    <property type="protein sequence ID" value="KAG9921788.1"/>
    <property type="molecule type" value="Genomic_DNA"/>
</dbReference>
<dbReference type="PANTHER" id="PTHR45527:SF1">
    <property type="entry name" value="FATTY ACID SYNTHASE"/>
    <property type="match status" value="1"/>
</dbReference>
<gene>
    <name evidence="5" type="ORF">KCU98_g22091</name>
</gene>
<dbReference type="GO" id="GO:0043041">
    <property type="term" value="P:amino acid activation for nonribosomal peptide biosynthetic process"/>
    <property type="evidence" value="ECO:0007669"/>
    <property type="project" value="TreeGrafter"/>
</dbReference>
<organism evidence="5 6">
    <name type="scientific">Aureobasidium melanogenum</name>
    <name type="common">Aureobasidium pullulans var. melanogenum</name>
    <dbReference type="NCBI Taxonomy" id="46634"/>
    <lineage>
        <taxon>Eukaryota</taxon>
        <taxon>Fungi</taxon>
        <taxon>Dikarya</taxon>
        <taxon>Ascomycota</taxon>
        <taxon>Pezizomycotina</taxon>
        <taxon>Dothideomycetes</taxon>
        <taxon>Dothideomycetidae</taxon>
        <taxon>Dothideales</taxon>
        <taxon>Saccotheciaceae</taxon>
        <taxon>Aureobasidium</taxon>
    </lineage>
</organism>
<name>A0A9P8F0K8_AURME</name>
<dbReference type="InterPro" id="IPR020845">
    <property type="entry name" value="AMP-binding_CS"/>
</dbReference>
<keyword evidence="3" id="KW-0436">Ligase</keyword>
<dbReference type="AlphaFoldDB" id="A0A9P8F0K8"/>
<evidence type="ECO:0000313" key="6">
    <source>
        <dbReference type="Proteomes" id="UP000729357"/>
    </source>
</evidence>
<dbReference type="Gene3D" id="3.40.50.12780">
    <property type="entry name" value="N-terminal domain of ligase-like"/>
    <property type="match status" value="1"/>
</dbReference>
<evidence type="ECO:0000256" key="3">
    <source>
        <dbReference type="ARBA" id="ARBA00022598"/>
    </source>
</evidence>
<dbReference type="PANTHER" id="PTHR45527">
    <property type="entry name" value="NONRIBOSOMAL PEPTIDE SYNTHETASE"/>
    <property type="match status" value="1"/>
</dbReference>
<dbReference type="GO" id="GO:0005737">
    <property type="term" value="C:cytoplasm"/>
    <property type="evidence" value="ECO:0007669"/>
    <property type="project" value="TreeGrafter"/>
</dbReference>
<evidence type="ECO:0000259" key="4">
    <source>
        <dbReference type="Pfam" id="PF00501"/>
    </source>
</evidence>
<keyword evidence="2" id="KW-0597">Phosphoprotein</keyword>
<dbReference type="GO" id="GO:0031177">
    <property type="term" value="F:phosphopantetheine binding"/>
    <property type="evidence" value="ECO:0007669"/>
    <property type="project" value="TreeGrafter"/>
</dbReference>
<evidence type="ECO:0000256" key="2">
    <source>
        <dbReference type="ARBA" id="ARBA00022553"/>
    </source>
</evidence>
<comment type="caution">
    <text evidence="5">The sequence shown here is derived from an EMBL/GenBank/DDBJ whole genome shotgun (WGS) entry which is preliminary data.</text>
</comment>